<evidence type="ECO:0000313" key="2">
    <source>
        <dbReference type="EMBL" id="QNP45783.1"/>
    </source>
</evidence>
<organism evidence="2 3">
    <name type="scientific">Sphingomonas sediminicola</name>
    <dbReference type="NCBI Taxonomy" id="386874"/>
    <lineage>
        <taxon>Bacteria</taxon>
        <taxon>Pseudomonadati</taxon>
        <taxon>Pseudomonadota</taxon>
        <taxon>Alphaproteobacteria</taxon>
        <taxon>Sphingomonadales</taxon>
        <taxon>Sphingomonadaceae</taxon>
        <taxon>Sphingomonas</taxon>
    </lineage>
</organism>
<dbReference type="SUPFAM" id="SSF54427">
    <property type="entry name" value="NTF2-like"/>
    <property type="match status" value="1"/>
</dbReference>
<evidence type="ECO:0000259" key="1">
    <source>
        <dbReference type="Pfam" id="PF13474"/>
    </source>
</evidence>
<sequence length="159" mass="17236">MINRSSAQQHSELSAQALPPALEDAIAESREALRKILNGDPSGYAALFADRDDITLGNPFGPFGKGRTEVLKALNNAATKYKDGTVVGVDRLAVYGDDRFVSLVEVEHLRAKLGTSGDFSKFAARVTTVFEKIGDSWKLVHRHADPITTPRPAESMLGK</sequence>
<dbReference type="Proteomes" id="UP000516105">
    <property type="component" value="Chromosome"/>
</dbReference>
<dbReference type="InterPro" id="IPR037401">
    <property type="entry name" value="SnoaL-like"/>
</dbReference>
<dbReference type="InterPro" id="IPR032710">
    <property type="entry name" value="NTF2-like_dom_sf"/>
</dbReference>
<name>A0ABX6TDS9_9SPHN</name>
<feature type="domain" description="SnoaL-like" evidence="1">
    <location>
        <begin position="36"/>
        <end position="144"/>
    </location>
</feature>
<keyword evidence="3" id="KW-1185">Reference proteome</keyword>
<dbReference type="Pfam" id="PF13474">
    <property type="entry name" value="SnoaL_3"/>
    <property type="match status" value="1"/>
</dbReference>
<dbReference type="Gene3D" id="3.10.450.50">
    <property type="match status" value="1"/>
</dbReference>
<protein>
    <submittedName>
        <fullName evidence="2">Nuclear transport factor 2 family protein</fullName>
    </submittedName>
</protein>
<proteinExistence type="predicted"/>
<dbReference type="EMBL" id="CP060782">
    <property type="protein sequence ID" value="QNP45783.1"/>
    <property type="molecule type" value="Genomic_DNA"/>
</dbReference>
<accession>A0ABX6TDS9</accession>
<reference evidence="2 3" key="1">
    <citation type="submission" date="2020-08" db="EMBL/GenBank/DDBJ databases">
        <title>Genome sequence of Sphingomonas sediminicola KACC 15039T.</title>
        <authorList>
            <person name="Hyun D.-W."/>
            <person name="Bae J.-W."/>
        </authorList>
    </citation>
    <scope>NUCLEOTIDE SEQUENCE [LARGE SCALE GENOMIC DNA]</scope>
    <source>
        <strain evidence="2 3">KACC 15039</strain>
    </source>
</reference>
<evidence type="ECO:0000313" key="3">
    <source>
        <dbReference type="Proteomes" id="UP000516105"/>
    </source>
</evidence>
<gene>
    <name evidence="2" type="ORF">H9L14_00120</name>
</gene>
<dbReference type="RefSeq" id="WP_187708736.1">
    <property type="nucleotide sequence ID" value="NZ_CP060782.1"/>
</dbReference>